<evidence type="ECO:0000256" key="3">
    <source>
        <dbReference type="SAM" id="Coils"/>
    </source>
</evidence>
<accession>A0ABT2K9J3</accession>
<keyword evidence="2" id="KW-0597">Phosphoprotein</keyword>
<dbReference type="InterPro" id="IPR001789">
    <property type="entry name" value="Sig_transdc_resp-reg_receiver"/>
</dbReference>
<comment type="caution">
    <text evidence="5">The sequence shown here is derived from an EMBL/GenBank/DDBJ whole genome shotgun (WGS) entry which is preliminary data.</text>
</comment>
<dbReference type="SUPFAM" id="SSF81606">
    <property type="entry name" value="PP2C-like"/>
    <property type="match status" value="1"/>
</dbReference>
<protein>
    <submittedName>
        <fullName evidence="5">Fused response regulator/phosphatase</fullName>
    </submittedName>
</protein>
<dbReference type="PROSITE" id="PS50110">
    <property type="entry name" value="RESPONSE_REGULATORY"/>
    <property type="match status" value="1"/>
</dbReference>
<keyword evidence="3" id="KW-0175">Coiled coil</keyword>
<dbReference type="SMART" id="SM00448">
    <property type="entry name" value="REC"/>
    <property type="match status" value="1"/>
</dbReference>
<feature type="coiled-coil region" evidence="3">
    <location>
        <begin position="141"/>
        <end position="168"/>
    </location>
</feature>
<dbReference type="InterPro" id="IPR052016">
    <property type="entry name" value="Bact_Sigma-Reg"/>
</dbReference>
<dbReference type="EMBL" id="JANAVZ010000005">
    <property type="protein sequence ID" value="MCT4333207.1"/>
    <property type="molecule type" value="Genomic_DNA"/>
</dbReference>
<reference evidence="5 6" key="1">
    <citation type="submission" date="2022-04" db="EMBL/GenBank/DDBJ databases">
        <title>Paracoccus sp. YLB-12 draft genome sequence.</title>
        <authorList>
            <person name="Yu L."/>
        </authorList>
    </citation>
    <scope>NUCLEOTIDE SEQUENCE [LARGE SCALE GENOMIC DNA]</scope>
    <source>
        <strain evidence="5 6">YLB-12</strain>
    </source>
</reference>
<dbReference type="Gene3D" id="3.40.50.2300">
    <property type="match status" value="1"/>
</dbReference>
<keyword evidence="1" id="KW-0378">Hydrolase</keyword>
<dbReference type="InterPro" id="IPR001932">
    <property type="entry name" value="PPM-type_phosphatase-like_dom"/>
</dbReference>
<dbReference type="InterPro" id="IPR011006">
    <property type="entry name" value="CheY-like_superfamily"/>
</dbReference>
<feature type="modified residue" description="4-aspartylphosphate" evidence="2">
    <location>
        <position position="72"/>
    </location>
</feature>
<keyword evidence="6" id="KW-1185">Reference proteome</keyword>
<feature type="domain" description="Response regulatory" evidence="4">
    <location>
        <begin position="23"/>
        <end position="139"/>
    </location>
</feature>
<evidence type="ECO:0000256" key="1">
    <source>
        <dbReference type="ARBA" id="ARBA00022801"/>
    </source>
</evidence>
<dbReference type="PANTHER" id="PTHR43156:SF2">
    <property type="entry name" value="STAGE II SPORULATION PROTEIN E"/>
    <property type="match status" value="1"/>
</dbReference>
<dbReference type="SMART" id="SM00331">
    <property type="entry name" value="PP2C_SIG"/>
    <property type="match status" value="1"/>
</dbReference>
<organism evidence="5 6">
    <name type="scientific">Paracoccus maritimus</name>
    <dbReference type="NCBI Taxonomy" id="2933292"/>
    <lineage>
        <taxon>Bacteria</taxon>
        <taxon>Pseudomonadati</taxon>
        <taxon>Pseudomonadota</taxon>
        <taxon>Alphaproteobacteria</taxon>
        <taxon>Rhodobacterales</taxon>
        <taxon>Paracoccaceae</taxon>
        <taxon>Paracoccus</taxon>
    </lineage>
</organism>
<sequence>MTAANRPSAVPSPATGAVRRARSVLLVDHDRPQRDLIAQQLRRAGYRVAVAADGDAALAACDVDEPDLILSDWTMPGMSGLELCRAFRRRERNGHGYFILLTSDADEADIARGLEAGADDFLTKPVAGQELLARLSAGERILRVEEELRASNDQLRKALDALRETQSAIDRDLREARKLQQGLVRERAGRFGPIQLSLLLRPAGHIGGDLVGFFPISRDRVGLYALDVSGHGVTAALLTAQLSVHLSGASDQNVALRAAQSGSDAVPPAALAHFFNNMMLEEMNTDTYFTMIYAELNHATGQVQMVQAGHPHPMLQKQDGRVIRIGDGGMPVGVFERPIFDEIEFRMEPGDRLLITSDGITEATTPGGRMLGDEGLEAIMRTNAFLGGHAFLESMAWSVSEYCRGERPDDMSAVLVEYLRPADPVSLPGR</sequence>
<evidence type="ECO:0000256" key="2">
    <source>
        <dbReference type="PROSITE-ProRule" id="PRU00169"/>
    </source>
</evidence>
<evidence type="ECO:0000259" key="4">
    <source>
        <dbReference type="PROSITE" id="PS50110"/>
    </source>
</evidence>
<gene>
    <name evidence="5" type="ORF">MU516_10055</name>
</gene>
<name>A0ABT2K9J3_9RHOB</name>
<dbReference type="PANTHER" id="PTHR43156">
    <property type="entry name" value="STAGE II SPORULATION PROTEIN E-RELATED"/>
    <property type="match status" value="1"/>
</dbReference>
<dbReference type="RefSeq" id="WP_260277096.1">
    <property type="nucleotide sequence ID" value="NZ_JANAVZ010000005.1"/>
</dbReference>
<dbReference type="SUPFAM" id="SSF52172">
    <property type="entry name" value="CheY-like"/>
    <property type="match status" value="1"/>
</dbReference>
<evidence type="ECO:0000313" key="6">
    <source>
        <dbReference type="Proteomes" id="UP001320702"/>
    </source>
</evidence>
<dbReference type="Pfam" id="PF00072">
    <property type="entry name" value="Response_reg"/>
    <property type="match status" value="1"/>
</dbReference>
<dbReference type="Pfam" id="PF07228">
    <property type="entry name" value="SpoIIE"/>
    <property type="match status" value="1"/>
</dbReference>
<proteinExistence type="predicted"/>
<dbReference type="InterPro" id="IPR036457">
    <property type="entry name" value="PPM-type-like_dom_sf"/>
</dbReference>
<dbReference type="Proteomes" id="UP001320702">
    <property type="component" value="Unassembled WGS sequence"/>
</dbReference>
<evidence type="ECO:0000313" key="5">
    <source>
        <dbReference type="EMBL" id="MCT4333207.1"/>
    </source>
</evidence>
<dbReference type="Gene3D" id="3.60.40.10">
    <property type="entry name" value="PPM-type phosphatase domain"/>
    <property type="match status" value="1"/>
</dbReference>